<comment type="caution">
    <text evidence="2">The sequence shown here is derived from an EMBL/GenBank/DDBJ whole genome shotgun (WGS) entry which is preliminary data.</text>
</comment>
<sequence length="727" mass="80726">MIQQKQEINFGNRKNLRIWGFIFILSVSFFVHEQGDNGLLKYYAYATSPSQDAVPKERLKNGKVEAKNSPSNDTVSTETLNPSPETLGNENGVLLVEDNIPSNDTISKETLNPSPEPSSSELVNSTLEEDNVPSNDTVSNETLNPSPEPSSSELVNSTLEEDNIPSNDTVSKQTLSPSPELSSSLVNSTLEEDNLPSNDTAVTKETLSPSPEASSSLVNSTLEEDNLPSNDTAVSKETLHPSHETLGNSTGILEEDNLPSNDTISEKPSILSSLDHLVNSTTNTSMFLPSIPTNPNSTVDTDIVRIWHDPYSGSVCIHLKEDARCPHPALLGRLSGPALAILDWKELEIDGAVAGTMLCGSYSNKWLDAGEYFLEIIVLYCEDFGVGTIGRIHDNNITAWFNTTLRCNVEDPMNNRITSKTNSTILITSPTSGTGNYRIGRWVRRKGLPLRPLFTRSQPKPCFGKRLSAELQEQCSAFTGRDIPSKGLWRDYQGEDIRGLPEYEFQWGLNITTTGDGAELIDRLRQRMHENSTFPKMCAVGDSHSKRMVRDTLPVANLTGMFRYIGSNWPQPGQIEAKLSGSGCEKLFVQIGQWPASIHTGGNPFKFGKYHDQVKEHVQNILKTIENNTDGMIYLPTLDHSPLNGRITRCTDWRTPPTMDGYSFVNQLIEHELKNTSKVKYIDTSFIIYTHWDGPQDWQHLAEDVRYEKTLFMAALLLGELDGLDLD</sequence>
<feature type="compositionally biased region" description="Low complexity" evidence="1">
    <location>
        <begin position="175"/>
        <end position="185"/>
    </location>
</feature>
<organism evidence="2 3">
    <name type="scientific">Cylindrotheca closterium</name>
    <dbReference type="NCBI Taxonomy" id="2856"/>
    <lineage>
        <taxon>Eukaryota</taxon>
        <taxon>Sar</taxon>
        <taxon>Stramenopiles</taxon>
        <taxon>Ochrophyta</taxon>
        <taxon>Bacillariophyta</taxon>
        <taxon>Bacillariophyceae</taxon>
        <taxon>Bacillariophycidae</taxon>
        <taxon>Bacillariales</taxon>
        <taxon>Bacillariaceae</taxon>
        <taxon>Cylindrotheca</taxon>
    </lineage>
</organism>
<feature type="compositionally biased region" description="Polar residues" evidence="1">
    <location>
        <begin position="68"/>
        <end position="89"/>
    </location>
</feature>
<evidence type="ECO:0000256" key="1">
    <source>
        <dbReference type="SAM" id="MobiDB-lite"/>
    </source>
</evidence>
<accession>A0AAD2G4L6</accession>
<keyword evidence="3" id="KW-1185">Reference proteome</keyword>
<feature type="region of interest" description="Disordered" evidence="1">
    <location>
        <begin position="63"/>
        <end position="91"/>
    </location>
</feature>
<evidence type="ECO:0000313" key="3">
    <source>
        <dbReference type="Proteomes" id="UP001295423"/>
    </source>
</evidence>
<dbReference type="Proteomes" id="UP001295423">
    <property type="component" value="Unassembled WGS sequence"/>
</dbReference>
<feature type="compositionally biased region" description="Polar residues" evidence="1">
    <location>
        <begin position="195"/>
        <end position="235"/>
    </location>
</feature>
<dbReference type="AlphaFoldDB" id="A0AAD2G4L6"/>
<evidence type="ECO:0000313" key="2">
    <source>
        <dbReference type="EMBL" id="CAJ1962048.1"/>
    </source>
</evidence>
<feature type="compositionally biased region" description="Polar residues" evidence="1">
    <location>
        <begin position="103"/>
        <end position="112"/>
    </location>
</feature>
<name>A0AAD2G4L6_9STRA</name>
<feature type="compositionally biased region" description="Low complexity" evidence="1">
    <location>
        <begin position="139"/>
        <end position="157"/>
    </location>
</feature>
<protein>
    <submittedName>
        <fullName evidence="2">Uncharacterized protein</fullName>
    </submittedName>
</protein>
<dbReference type="EMBL" id="CAKOGP040002092">
    <property type="protein sequence ID" value="CAJ1962048.1"/>
    <property type="molecule type" value="Genomic_DNA"/>
</dbReference>
<reference evidence="2" key="1">
    <citation type="submission" date="2023-08" db="EMBL/GenBank/DDBJ databases">
        <authorList>
            <person name="Audoor S."/>
            <person name="Bilcke G."/>
        </authorList>
    </citation>
    <scope>NUCLEOTIDE SEQUENCE</scope>
</reference>
<feature type="region of interest" description="Disordered" evidence="1">
    <location>
        <begin position="103"/>
        <end position="266"/>
    </location>
</feature>
<feature type="compositionally biased region" description="Polar residues" evidence="1">
    <location>
        <begin position="164"/>
        <end position="174"/>
    </location>
</feature>
<feature type="compositionally biased region" description="Polar residues" evidence="1">
    <location>
        <begin position="122"/>
        <end position="138"/>
    </location>
</feature>
<proteinExistence type="predicted"/>
<gene>
    <name evidence="2" type="ORF">CYCCA115_LOCUS19500</name>
</gene>